<dbReference type="SUPFAM" id="SSF53756">
    <property type="entry name" value="UDP-Glycosyltransferase/glycogen phosphorylase"/>
    <property type="match status" value="1"/>
</dbReference>
<dbReference type="GO" id="GO:0016757">
    <property type="term" value="F:glycosyltransferase activity"/>
    <property type="evidence" value="ECO:0007669"/>
    <property type="project" value="InterPro"/>
</dbReference>
<dbReference type="Pfam" id="PF13439">
    <property type="entry name" value="Glyco_transf_4"/>
    <property type="match status" value="1"/>
</dbReference>
<evidence type="ECO:0000313" key="4">
    <source>
        <dbReference type="Proteomes" id="UP000559885"/>
    </source>
</evidence>
<dbReference type="Gene3D" id="3.40.50.2000">
    <property type="entry name" value="Glycogen Phosphorylase B"/>
    <property type="match status" value="2"/>
</dbReference>
<dbReference type="EMBL" id="JAARRM010000002">
    <property type="protein sequence ID" value="MBC1521336.1"/>
    <property type="molecule type" value="Genomic_DNA"/>
</dbReference>
<dbReference type="CDD" id="cd03801">
    <property type="entry name" value="GT4_PimA-like"/>
    <property type="match status" value="1"/>
</dbReference>
<proteinExistence type="predicted"/>
<dbReference type="Pfam" id="PF00534">
    <property type="entry name" value="Glycos_transf_1"/>
    <property type="match status" value="1"/>
</dbReference>
<dbReference type="InterPro" id="IPR028098">
    <property type="entry name" value="Glyco_trans_4-like_N"/>
</dbReference>
<evidence type="ECO:0000313" key="3">
    <source>
        <dbReference type="EMBL" id="MBC1521336.1"/>
    </source>
</evidence>
<dbReference type="InterPro" id="IPR001296">
    <property type="entry name" value="Glyco_trans_1"/>
</dbReference>
<sequence>MNILMIGPDSKEKGGIATVVANFKTYYSSADHQLFFLSSWSREDRWLTEWRALFSIRKIIFEKKIDIVHFHVAQKGSFFRKMLLRKLIPHYCKIVFHMHASQFDVFYQKSSSLTRKWIRQALNKIDHIVVLGGEWEKFYRRLTRTPISVIQNAVCIPETVFFNKRARSVVTFGQIGKRKGSYDLLEVAKNIEPIFPDICFTLYGDGEVEKVQKQIEKMRLTNVKLGGWVRKSEQEKILKNTLLHYLPSYHEGLPMAVLETMAAGIPNMSTDVGSISDAVKNGKNGILTKSGDIAEMTKQMLQFLEHPTLQMQYSRNAREKIEKEFSIKHYNSRWTQFYNSIYLKE</sequence>
<dbReference type="AlphaFoldDB" id="A0A841ZM21"/>
<name>A0A841ZM21_9LIST</name>
<dbReference type="Proteomes" id="UP000559885">
    <property type="component" value="Unassembled WGS sequence"/>
</dbReference>
<protein>
    <submittedName>
        <fullName evidence="3">Glycosyltransferase family 4 protein</fullName>
    </submittedName>
</protein>
<evidence type="ECO:0000259" key="2">
    <source>
        <dbReference type="Pfam" id="PF13439"/>
    </source>
</evidence>
<feature type="domain" description="Glycosyl transferase family 1" evidence="1">
    <location>
        <begin position="162"/>
        <end position="319"/>
    </location>
</feature>
<keyword evidence="3" id="KW-0808">Transferase</keyword>
<feature type="domain" description="Glycosyltransferase subfamily 4-like N-terminal" evidence="2">
    <location>
        <begin position="42"/>
        <end position="154"/>
    </location>
</feature>
<organism evidence="3 4">
    <name type="scientific">Listeria aquatica</name>
    <dbReference type="NCBI Taxonomy" id="1494960"/>
    <lineage>
        <taxon>Bacteria</taxon>
        <taxon>Bacillati</taxon>
        <taxon>Bacillota</taxon>
        <taxon>Bacilli</taxon>
        <taxon>Bacillales</taxon>
        <taxon>Listeriaceae</taxon>
        <taxon>Listeria</taxon>
    </lineage>
</organism>
<accession>A0A841ZM21</accession>
<dbReference type="RefSeq" id="WP_185373188.1">
    <property type="nucleotide sequence ID" value="NZ_JAARRM010000002.1"/>
</dbReference>
<comment type="caution">
    <text evidence="3">The sequence shown here is derived from an EMBL/GenBank/DDBJ whole genome shotgun (WGS) entry which is preliminary data.</text>
</comment>
<dbReference type="PANTHER" id="PTHR12526">
    <property type="entry name" value="GLYCOSYLTRANSFERASE"/>
    <property type="match status" value="1"/>
</dbReference>
<reference evidence="3 4" key="1">
    <citation type="submission" date="2020-03" db="EMBL/GenBank/DDBJ databases">
        <title>Soil Listeria distribution.</title>
        <authorList>
            <person name="Liao J."/>
            <person name="Wiedmann M."/>
        </authorList>
    </citation>
    <scope>NUCLEOTIDE SEQUENCE [LARGE SCALE GENOMIC DNA]</scope>
    <source>
        <strain evidence="3 4">FSL L7-1507</strain>
    </source>
</reference>
<gene>
    <name evidence="3" type="ORF">HB912_06725</name>
</gene>
<evidence type="ECO:0000259" key="1">
    <source>
        <dbReference type="Pfam" id="PF00534"/>
    </source>
</evidence>